<evidence type="ECO:0000313" key="3">
    <source>
        <dbReference type="EMBL" id="ADB17890.1"/>
    </source>
</evidence>
<dbReference type="STRING" id="530564.Psta_3226"/>
<keyword evidence="2" id="KW-0472">Membrane</keyword>
<dbReference type="Proteomes" id="UP000001887">
    <property type="component" value="Chromosome"/>
</dbReference>
<keyword evidence="2" id="KW-1133">Transmembrane helix</keyword>
<evidence type="ECO:0008006" key="5">
    <source>
        <dbReference type="Google" id="ProtNLM"/>
    </source>
</evidence>
<dbReference type="OrthoDB" id="256197at2"/>
<feature type="coiled-coil region" evidence="1">
    <location>
        <begin position="752"/>
        <end position="806"/>
    </location>
</feature>
<dbReference type="AlphaFoldDB" id="D2QX50"/>
<sequence length="809" mass="89369">MATTANPISDNTNPTSDTRLGQFRPLLASLRWRIRLYIWLEGLALAAIWLGVTFWLALAADYLPVIAGASEMPLAARAIVAAVVAAVTLYILWYYIARRAFVPLRDESMAILLERQYAGFQDALVTSVELAGKQGGPQAGKDIPPAEMVERTVKQAAASVGEVRLAKVFNLTPLLLKLLLGTLAIGSIGLLGIISRPTLATAADRLILLGSTDWPRSAILEIVGVELERKAEPGQPPLRPILLPFENGIVKVARGSSVSLKVRALQTPAAKIVPASCTVYYQSVTTGQARGERGNVVMSNFRDTDDHRNFWFDGKPFRSVLSTIVFDVVGYDARLRDLRLEVVDSPAVIETTLDLTYPPYLVDEATSNFLPTKGKAYLPSGTFVPAGTEVTLQMRSSKNLREATITRSDTGERTVIDMTKQKSRERFSFQVPALRESVSLDVLLIDEDNVPSDKPYRVFLTAIEDQAPVVDVRLKGIGTSVTPDVRIPMQGKVTDDYAIERAWIVAQVNDSGDPQQIPAILATGGALDVATDFREQRTAKTPLEIKPGDKLFLAVEAVDRFNLSDAPHTGSGDRWELEVVTPDQLLASLEVRELGMRRRLEQILDEMMQLRDSLLRVKSSLAPSSSVGNLEELRSDDDPEAKPLTAAEIARRQAEVRLLRVQRALQQSQKSVQEVQGVAAGFLDIREELINNRVDTEDRKNRLKDLIADPLNKCAEVMFPELDRRIILLEEKLRDTAQPAGDDVPGATDTAIDQSSATIAELEAVLEKMLDLETYNELLDIVRSLIKDQEELSEKTKQERKRQALEDLK</sequence>
<dbReference type="EMBL" id="CP001848">
    <property type="protein sequence ID" value="ADB17890.1"/>
    <property type="molecule type" value="Genomic_DNA"/>
</dbReference>
<evidence type="ECO:0000313" key="4">
    <source>
        <dbReference type="Proteomes" id="UP000001887"/>
    </source>
</evidence>
<feature type="transmembrane region" description="Helical" evidence="2">
    <location>
        <begin position="78"/>
        <end position="96"/>
    </location>
</feature>
<feature type="transmembrane region" description="Helical" evidence="2">
    <location>
        <begin position="36"/>
        <end position="58"/>
    </location>
</feature>
<keyword evidence="4" id="KW-1185">Reference proteome</keyword>
<reference evidence="3 4" key="1">
    <citation type="journal article" date="2009" name="Stand. Genomic Sci.">
        <title>Complete genome sequence of Pirellula staleyi type strain (ATCC 27377).</title>
        <authorList>
            <person name="Clum A."/>
            <person name="Tindall B.J."/>
            <person name="Sikorski J."/>
            <person name="Ivanova N."/>
            <person name="Mavrommatis K."/>
            <person name="Lucas S."/>
            <person name="Glavina del Rio T."/>
            <person name="Nolan M."/>
            <person name="Chen F."/>
            <person name="Tice H."/>
            <person name="Pitluck S."/>
            <person name="Cheng J.F."/>
            <person name="Chertkov O."/>
            <person name="Brettin T."/>
            <person name="Han C."/>
            <person name="Detter J.C."/>
            <person name="Kuske C."/>
            <person name="Bruce D."/>
            <person name="Goodwin L."/>
            <person name="Ovchinikova G."/>
            <person name="Pati A."/>
            <person name="Mikhailova N."/>
            <person name="Chen A."/>
            <person name="Palaniappan K."/>
            <person name="Land M."/>
            <person name="Hauser L."/>
            <person name="Chang Y.J."/>
            <person name="Jeffries C.D."/>
            <person name="Chain P."/>
            <person name="Rohde M."/>
            <person name="Goker M."/>
            <person name="Bristow J."/>
            <person name="Eisen J.A."/>
            <person name="Markowitz V."/>
            <person name="Hugenholtz P."/>
            <person name="Kyrpides N.C."/>
            <person name="Klenk H.P."/>
            <person name="Lapidus A."/>
        </authorList>
    </citation>
    <scope>NUCLEOTIDE SEQUENCE [LARGE SCALE GENOMIC DNA]</scope>
    <source>
        <strain evidence="4">ATCC 27377 / DSM 6068 / ICPB 4128</strain>
    </source>
</reference>
<keyword evidence="1" id="KW-0175">Coiled coil</keyword>
<proteinExistence type="predicted"/>
<gene>
    <name evidence="3" type="ordered locus">Psta_3226</name>
</gene>
<accession>D2QX50</accession>
<keyword evidence="2" id="KW-0812">Transmembrane</keyword>
<organism evidence="3 4">
    <name type="scientific">Pirellula staleyi (strain ATCC 27377 / DSM 6068 / ICPB 4128)</name>
    <name type="common">Pirella staleyi</name>
    <dbReference type="NCBI Taxonomy" id="530564"/>
    <lineage>
        <taxon>Bacteria</taxon>
        <taxon>Pseudomonadati</taxon>
        <taxon>Planctomycetota</taxon>
        <taxon>Planctomycetia</taxon>
        <taxon>Pirellulales</taxon>
        <taxon>Pirellulaceae</taxon>
        <taxon>Pirellula</taxon>
    </lineage>
</organism>
<evidence type="ECO:0000256" key="2">
    <source>
        <dbReference type="SAM" id="Phobius"/>
    </source>
</evidence>
<evidence type="ECO:0000256" key="1">
    <source>
        <dbReference type="SAM" id="Coils"/>
    </source>
</evidence>
<name>D2QX50_PIRSD</name>
<dbReference type="HOGENOM" id="CLU_348461_0_0_0"/>
<dbReference type="eggNOG" id="COG1196">
    <property type="taxonomic scope" value="Bacteria"/>
</dbReference>
<dbReference type="KEGG" id="psl:Psta_3226"/>
<protein>
    <recommendedName>
        <fullName evidence="5">Polyketide synthase-like protein</fullName>
    </recommendedName>
</protein>
<feature type="transmembrane region" description="Helical" evidence="2">
    <location>
        <begin position="174"/>
        <end position="194"/>
    </location>
</feature>